<dbReference type="EMBL" id="CAFBPZ010000126">
    <property type="protein sequence ID" value="CAB5042107.1"/>
    <property type="molecule type" value="Genomic_DNA"/>
</dbReference>
<name>A0A6J7SLK0_9ZZZZ</name>
<sequence length="364" mass="40684">MSGLQLFVQVGPLTSYMKDFIAQAANLNSTFKTTLITDQKSVDIDFVDIVSLDLITSREAIAELTEKVRAAGFDPSFRNGYWVKIFTRFLAISKYLESATPEGPVVHLECDVASYVSGEVIKATLESFKSSHADVFIPFIDSQTACPSIILSRESSSLMKVCDFVLENLGRNIGESDMSLLAYARECGLVASLPTLPNKTTIVMPYSEFDSSNTANEGRGNTEASAMVIFDAAAVGQYLFGIDPRISNGLLTPGYMELRGELDISQWRDWRIVTCKDHLERVAFNWDNETFIVAQLHVHAKIRVPMPASGNPFWDECLGIANGLRVPKSRIYIRWYLLSAYRNSDFFGFRVVRAIKNKISSRQF</sequence>
<dbReference type="AlphaFoldDB" id="A0A6J7SLK0"/>
<accession>A0A6J7SLK0</accession>
<proteinExistence type="predicted"/>
<reference evidence="1" key="1">
    <citation type="submission" date="2020-05" db="EMBL/GenBank/DDBJ databases">
        <authorList>
            <person name="Chiriac C."/>
            <person name="Salcher M."/>
            <person name="Ghai R."/>
            <person name="Kavagutti S V."/>
        </authorList>
    </citation>
    <scope>NUCLEOTIDE SEQUENCE</scope>
</reference>
<protein>
    <submittedName>
        <fullName evidence="1">Unannotated protein</fullName>
    </submittedName>
</protein>
<gene>
    <name evidence="1" type="ORF">UFOPK4237_01461</name>
</gene>
<evidence type="ECO:0000313" key="1">
    <source>
        <dbReference type="EMBL" id="CAB5042107.1"/>
    </source>
</evidence>
<organism evidence="1">
    <name type="scientific">freshwater metagenome</name>
    <dbReference type="NCBI Taxonomy" id="449393"/>
    <lineage>
        <taxon>unclassified sequences</taxon>
        <taxon>metagenomes</taxon>
        <taxon>ecological metagenomes</taxon>
    </lineage>
</organism>